<feature type="transmembrane region" description="Helical" evidence="1">
    <location>
        <begin position="122"/>
        <end position="139"/>
    </location>
</feature>
<name>A0A238J8P3_9RHOB</name>
<evidence type="ECO:0000256" key="1">
    <source>
        <dbReference type="SAM" id="Phobius"/>
    </source>
</evidence>
<evidence type="ECO:0000313" key="3">
    <source>
        <dbReference type="Proteomes" id="UP000225972"/>
    </source>
</evidence>
<keyword evidence="1" id="KW-0812">Transmembrane</keyword>
<gene>
    <name evidence="2" type="ORF">TRP8649_01140</name>
</gene>
<organism evidence="2 3">
    <name type="scientific">Pelagimonas phthalicica</name>
    <dbReference type="NCBI Taxonomy" id="1037362"/>
    <lineage>
        <taxon>Bacteria</taxon>
        <taxon>Pseudomonadati</taxon>
        <taxon>Pseudomonadota</taxon>
        <taxon>Alphaproteobacteria</taxon>
        <taxon>Rhodobacterales</taxon>
        <taxon>Roseobacteraceae</taxon>
        <taxon>Pelagimonas</taxon>
    </lineage>
</organism>
<evidence type="ECO:0008006" key="4">
    <source>
        <dbReference type="Google" id="ProtNLM"/>
    </source>
</evidence>
<feature type="transmembrane region" description="Helical" evidence="1">
    <location>
        <begin position="81"/>
        <end position="102"/>
    </location>
</feature>
<protein>
    <recommendedName>
        <fullName evidence="4">DUF3995 domain-containing protein</fullName>
    </recommendedName>
</protein>
<sequence>MSALLVSLILAVIAALHLAWAFGQTWPAKSERDLAQRVAGFKDIDRMPPPAASAAVAALLFLGGFMALAAAGQVPRLGPDWLYSFAVWVMVAVFTLRGLATYTSFWRKRTPMEPFATLDQRYYGPLCLLISGLLLGVAIL</sequence>
<dbReference type="Proteomes" id="UP000225972">
    <property type="component" value="Unassembled WGS sequence"/>
</dbReference>
<keyword evidence="1" id="KW-0472">Membrane</keyword>
<evidence type="ECO:0000313" key="2">
    <source>
        <dbReference type="EMBL" id="SMX27038.1"/>
    </source>
</evidence>
<dbReference type="EMBL" id="FXXP01000001">
    <property type="protein sequence ID" value="SMX27038.1"/>
    <property type="molecule type" value="Genomic_DNA"/>
</dbReference>
<dbReference type="InterPro" id="IPR025058">
    <property type="entry name" value="DUF3995"/>
</dbReference>
<accession>A0A238J8P3</accession>
<dbReference type="Pfam" id="PF13160">
    <property type="entry name" value="DUF3995"/>
    <property type="match status" value="1"/>
</dbReference>
<reference evidence="3" key="1">
    <citation type="submission" date="2017-05" db="EMBL/GenBank/DDBJ databases">
        <authorList>
            <person name="Rodrigo-Torres L."/>
            <person name="Arahal R. D."/>
            <person name="Lucena T."/>
        </authorList>
    </citation>
    <scope>NUCLEOTIDE SEQUENCE [LARGE SCALE GENOMIC DNA]</scope>
    <source>
        <strain evidence="3">CECT 8649</strain>
    </source>
</reference>
<dbReference type="RefSeq" id="WP_166652670.1">
    <property type="nucleotide sequence ID" value="NZ_FXXP01000001.1"/>
</dbReference>
<keyword evidence="1" id="KW-1133">Transmembrane helix</keyword>
<keyword evidence="3" id="KW-1185">Reference proteome</keyword>
<proteinExistence type="predicted"/>
<feature type="transmembrane region" description="Helical" evidence="1">
    <location>
        <begin position="51"/>
        <end position="69"/>
    </location>
</feature>
<dbReference type="AlphaFoldDB" id="A0A238J8P3"/>